<evidence type="ECO:0000313" key="2">
    <source>
        <dbReference type="EMBL" id="UWX62909.1"/>
    </source>
</evidence>
<dbReference type="PANTHER" id="PTHR34297:SF1">
    <property type="entry name" value="ASP23_GLS24 FAMILY ENVELOPE STRESS RESPONSE PROTEIN"/>
    <property type="match status" value="1"/>
</dbReference>
<dbReference type="RefSeq" id="WP_260559202.1">
    <property type="nucleotide sequence ID" value="NZ_BAABEC010000171.1"/>
</dbReference>
<dbReference type="InterPro" id="IPR005531">
    <property type="entry name" value="Asp23"/>
</dbReference>
<keyword evidence="3" id="KW-1185">Reference proteome</keyword>
<name>A0ABY5YCW7_9DEIO</name>
<gene>
    <name evidence="2" type="ORF">N0D28_09020</name>
</gene>
<reference evidence="2" key="1">
    <citation type="submission" date="2022-09" db="EMBL/GenBank/DDBJ databases">
        <title>genome sequence of Deinococcus rubellus.</title>
        <authorList>
            <person name="Srinivasan S."/>
        </authorList>
    </citation>
    <scope>NUCLEOTIDE SEQUENCE</scope>
    <source>
        <strain evidence="2">Ant6</strain>
    </source>
</reference>
<organism evidence="2 3">
    <name type="scientific">Deinococcus rubellus</name>
    <dbReference type="NCBI Taxonomy" id="1889240"/>
    <lineage>
        <taxon>Bacteria</taxon>
        <taxon>Thermotogati</taxon>
        <taxon>Deinococcota</taxon>
        <taxon>Deinococci</taxon>
        <taxon>Deinococcales</taxon>
        <taxon>Deinococcaceae</taxon>
        <taxon>Deinococcus</taxon>
    </lineage>
</organism>
<sequence length="137" mass="14328">MELEISKNVLTDIATSTLERIQGLSIAAAAAPRPGKLGEAISDSLSDSLGSLGAGELPTSRRPRALKITREGQQVSLDVGLTIEYGKNLHALAQQAQRALQENIELMTGLKVKAVNVTVQGLSLPTPSPVQPPAGQP</sequence>
<evidence type="ECO:0000256" key="1">
    <source>
        <dbReference type="ARBA" id="ARBA00005721"/>
    </source>
</evidence>
<protein>
    <submittedName>
        <fullName evidence="2">Asp23/Gls24 family envelope stress response protein</fullName>
    </submittedName>
</protein>
<dbReference type="Pfam" id="PF03780">
    <property type="entry name" value="Asp23"/>
    <property type="match status" value="1"/>
</dbReference>
<dbReference type="EMBL" id="CP104213">
    <property type="protein sequence ID" value="UWX62909.1"/>
    <property type="molecule type" value="Genomic_DNA"/>
</dbReference>
<dbReference type="Proteomes" id="UP001060261">
    <property type="component" value="Chromosome"/>
</dbReference>
<comment type="similarity">
    <text evidence="1">Belongs to the asp23 family.</text>
</comment>
<evidence type="ECO:0000313" key="3">
    <source>
        <dbReference type="Proteomes" id="UP001060261"/>
    </source>
</evidence>
<proteinExistence type="inferred from homology"/>
<accession>A0ABY5YCW7</accession>
<dbReference type="PANTHER" id="PTHR34297">
    <property type="entry name" value="HYPOTHETICAL CYTOSOLIC PROTEIN-RELATED"/>
    <property type="match status" value="1"/>
</dbReference>